<name>A0A1M6P3Z7_9FLAO</name>
<dbReference type="AlphaFoldDB" id="A0A1M6P3Z7"/>
<evidence type="ECO:0000259" key="1">
    <source>
        <dbReference type="Pfam" id="PF19192"/>
    </source>
</evidence>
<dbReference type="EMBL" id="FQYV01000042">
    <property type="protein sequence ID" value="SHK02630.1"/>
    <property type="molecule type" value="Genomic_DNA"/>
</dbReference>
<feature type="domain" description="Response receiver" evidence="1">
    <location>
        <begin position="15"/>
        <end position="170"/>
    </location>
</feature>
<dbReference type="InterPro" id="IPR043834">
    <property type="entry name" value="REC"/>
</dbReference>
<gene>
    <name evidence="2" type="ORF">SAMN04487908_1426</name>
</gene>
<dbReference type="RefSeq" id="WP_073222034.1">
    <property type="nucleotide sequence ID" value="NZ_FNNS01000039.1"/>
</dbReference>
<dbReference type="STRING" id="797419.SAMN05216556_13913"/>
<dbReference type="OrthoDB" id="1100503at2"/>
<evidence type="ECO:0000313" key="2">
    <source>
        <dbReference type="EMBL" id="SHK02630.1"/>
    </source>
</evidence>
<organism evidence="2 3">
    <name type="scientific">Aequorivita viscosa</name>
    <dbReference type="NCBI Taxonomy" id="797419"/>
    <lineage>
        <taxon>Bacteria</taxon>
        <taxon>Pseudomonadati</taxon>
        <taxon>Bacteroidota</taxon>
        <taxon>Flavobacteriia</taxon>
        <taxon>Flavobacteriales</taxon>
        <taxon>Flavobacteriaceae</taxon>
        <taxon>Aequorivita</taxon>
    </lineage>
</organism>
<evidence type="ECO:0000313" key="3">
    <source>
        <dbReference type="Proteomes" id="UP000184172"/>
    </source>
</evidence>
<dbReference type="Proteomes" id="UP000184172">
    <property type="component" value="Unassembled WGS sequence"/>
</dbReference>
<proteinExistence type="predicted"/>
<sequence>MAYINIAKEILKENIKSAIYIDENAREFNQDVAALIGADEEILSLELYSKFRSAGVSLESVKYAIGYENDDNWVNYCLDNRDLILLDWHLDGQSGEIQSLIILDKIINTPNIHFCVIYTSEEYLDGVFKRILTNYSSLTKEVYSEYKEYTESIFGEGFDFSEFHKISMGRNDADIKKEIGPLLKKYKTQIEEFKKAASLDDIICAICKISNVNLDTFHEELNHPLPCPNIIKQDKFLLEINNTIITIFKKKENDPKNLLDNFFDHIINDIDSYNQLLAIDFFNRIFKIGIINKDNKINFSKEALLEHRNRLKNEGLDSFYEEFVKELLLEKMNLSLRNTKSALLSDEIFEELYNPAIKAKNEDSHRMNVFYNSFILNKKDSYINFGDVFNFEDADKADKYLICLTPLCDCLRPQEKIKRNYFFAEGEHINLEEALKLGDTAFVSFLPNGKVVRWTDAPQEPSKYVPIYVKPLQYKVLDGKDLINENGVIDLYYLNKEGERKSRPVKYITTIRENYCQRIANHAFSYPLRVGVDFVKI</sequence>
<dbReference type="Pfam" id="PF19192">
    <property type="entry name" value="Response_reg_2"/>
    <property type="match status" value="1"/>
</dbReference>
<protein>
    <recommendedName>
        <fullName evidence="1">Response receiver domain-containing protein</fullName>
    </recommendedName>
</protein>
<accession>A0A1M6P3Z7</accession>
<keyword evidence="3" id="KW-1185">Reference proteome</keyword>
<reference evidence="3" key="1">
    <citation type="submission" date="2016-11" db="EMBL/GenBank/DDBJ databases">
        <authorList>
            <person name="Varghese N."/>
            <person name="Submissions S."/>
        </authorList>
    </citation>
    <scope>NUCLEOTIDE SEQUENCE [LARGE SCALE GENOMIC DNA]</scope>
    <source>
        <strain evidence="3">DSM 26349</strain>
    </source>
</reference>